<accession>A0A6I4SR11</accession>
<dbReference type="Proteomes" id="UP000468943">
    <property type="component" value="Unassembled WGS sequence"/>
</dbReference>
<dbReference type="EMBL" id="WTYS01000001">
    <property type="protein sequence ID" value="MXO57307.1"/>
    <property type="molecule type" value="Genomic_DNA"/>
</dbReference>
<reference evidence="2 3" key="1">
    <citation type="submission" date="2019-12" db="EMBL/GenBank/DDBJ databases">
        <title>Genomic-based taxomic classification of the family Erythrobacteraceae.</title>
        <authorList>
            <person name="Xu L."/>
        </authorList>
    </citation>
    <scope>NUCLEOTIDE SEQUENCE [LARGE SCALE GENOMIC DNA]</scope>
    <source>
        <strain evidence="2 3">JCM 17802</strain>
    </source>
</reference>
<evidence type="ECO:0000313" key="3">
    <source>
        <dbReference type="Proteomes" id="UP000468943"/>
    </source>
</evidence>
<protein>
    <submittedName>
        <fullName evidence="2">Uncharacterized protein</fullName>
    </submittedName>
</protein>
<keyword evidence="1" id="KW-0732">Signal</keyword>
<proteinExistence type="predicted"/>
<dbReference type="OrthoDB" id="6261807at2"/>
<keyword evidence="3" id="KW-1185">Reference proteome</keyword>
<name>A0A6I4SR11_9SPHN</name>
<feature type="signal peptide" evidence="1">
    <location>
        <begin position="1"/>
        <end position="25"/>
    </location>
</feature>
<dbReference type="RefSeq" id="WP_160598411.1">
    <property type="nucleotide sequence ID" value="NZ_WTYS01000001.1"/>
</dbReference>
<comment type="caution">
    <text evidence="2">The sequence shown here is derived from an EMBL/GenBank/DDBJ whole genome shotgun (WGS) entry which is preliminary data.</text>
</comment>
<evidence type="ECO:0000256" key="1">
    <source>
        <dbReference type="SAM" id="SignalP"/>
    </source>
</evidence>
<dbReference type="AlphaFoldDB" id="A0A6I4SR11"/>
<sequence length="156" mass="17478">MKSILKLISVAAGTASLALSTPALAQMQPWADYTPQETVVELTYVKVDEGQLGFYLEGLKGTWVKANEIAKELGQITDYGIYVVPFGSNEVNLVLRVNYPNMAELDPSKAKYDQFMQAWGNANMESSNKTVRELYNNIREIKGTYVLREIKMNSDD</sequence>
<evidence type="ECO:0000313" key="2">
    <source>
        <dbReference type="EMBL" id="MXO57307.1"/>
    </source>
</evidence>
<gene>
    <name evidence="2" type="ORF">GRI36_10475</name>
</gene>
<organism evidence="2 3">
    <name type="scientific">Pontixanthobacter gangjinensis</name>
    <dbReference type="NCBI Taxonomy" id="1028742"/>
    <lineage>
        <taxon>Bacteria</taxon>
        <taxon>Pseudomonadati</taxon>
        <taxon>Pseudomonadota</taxon>
        <taxon>Alphaproteobacteria</taxon>
        <taxon>Sphingomonadales</taxon>
        <taxon>Erythrobacteraceae</taxon>
        <taxon>Pontixanthobacter</taxon>
    </lineage>
</organism>
<feature type="chain" id="PRO_5026004496" evidence="1">
    <location>
        <begin position="26"/>
        <end position="156"/>
    </location>
</feature>